<dbReference type="AlphaFoldDB" id="A0A4Y8AVF2"/>
<gene>
    <name evidence="1" type="ORF">E2488_01360</name>
</gene>
<dbReference type="InterPro" id="IPR046725">
    <property type="entry name" value="DUF6617"/>
</dbReference>
<reference evidence="1 2" key="1">
    <citation type="journal article" date="2011" name="J. Microbiol.">
        <title>Gramella jeungdoensis sp. nov., isolated from a solar saltern in Korea.</title>
        <authorList>
            <person name="Joung Y."/>
            <person name="Kim H."/>
            <person name="Jang T."/>
            <person name="Ahn T.S."/>
            <person name="Joh K."/>
        </authorList>
    </citation>
    <scope>NUCLEOTIDE SEQUENCE [LARGE SCALE GENOMIC DNA]</scope>
    <source>
        <strain evidence="1 2">KCTC 23123</strain>
    </source>
</reference>
<dbReference type="Pfam" id="PF20322">
    <property type="entry name" value="DUF6617"/>
    <property type="match status" value="1"/>
</dbReference>
<dbReference type="RefSeq" id="WP_134246538.1">
    <property type="nucleotide sequence ID" value="NZ_SNQI01000001.1"/>
</dbReference>
<dbReference type="Proteomes" id="UP000298517">
    <property type="component" value="Unassembled WGS sequence"/>
</dbReference>
<sequence>MANDLFSKIVSIGFGLHKDNRTSNQYQQEFQKLNYKINFSKPPAYKLDIKQPLGIKEKYYFKSIDVKCQDIYNELIEAFHPDAMHPELHYTYGVFFNRLEQYLLDINNYITSRSLNKTETTIINYLKANAILLFMELQEKFNKYSSKEIIEIEDIYYHYFNTTHPENAEIIPSEFTNEKHIKATSFPIDNDNLFKPIKGDLDFRNTKKNILPYDKIIAKKERFARAEELLFDAGIIDKDYNFIPNRARKNKTLIAAFYHTIIDKLYFNDKVFEPFRVIDHKEYVRFLNHRYNTNTSKVFNTLTNSPDELSEILFVNLWFKSIPK</sequence>
<accession>A0A4Y8AVF2</accession>
<comment type="caution">
    <text evidence="1">The sequence shown here is derived from an EMBL/GenBank/DDBJ whole genome shotgun (WGS) entry which is preliminary data.</text>
</comment>
<dbReference type="EMBL" id="SNQI01000001">
    <property type="protein sequence ID" value="TEW76526.1"/>
    <property type="molecule type" value="Genomic_DNA"/>
</dbReference>
<protein>
    <submittedName>
        <fullName evidence="1">Uncharacterized protein</fullName>
    </submittedName>
</protein>
<dbReference type="OrthoDB" id="641012at2"/>
<evidence type="ECO:0000313" key="1">
    <source>
        <dbReference type="EMBL" id="TEW76526.1"/>
    </source>
</evidence>
<name>A0A4Y8AVF2_9FLAO</name>
<organism evidence="1 2">
    <name type="scientific">Gramella jeungdoensis</name>
    <dbReference type="NCBI Taxonomy" id="708091"/>
    <lineage>
        <taxon>Bacteria</taxon>
        <taxon>Pseudomonadati</taxon>
        <taxon>Bacteroidota</taxon>
        <taxon>Flavobacteriia</taxon>
        <taxon>Flavobacteriales</taxon>
        <taxon>Flavobacteriaceae</taxon>
        <taxon>Christiangramia</taxon>
    </lineage>
</organism>
<proteinExistence type="predicted"/>
<keyword evidence="2" id="KW-1185">Reference proteome</keyword>
<evidence type="ECO:0000313" key="2">
    <source>
        <dbReference type="Proteomes" id="UP000298517"/>
    </source>
</evidence>